<dbReference type="PANTHER" id="PTHR34472:SF1">
    <property type="entry name" value="SULFUR CARRIER PROTEIN THIS"/>
    <property type="match status" value="1"/>
</dbReference>
<evidence type="ECO:0000313" key="1">
    <source>
        <dbReference type="EMBL" id="TQS43629.1"/>
    </source>
</evidence>
<dbReference type="Gene3D" id="3.10.20.30">
    <property type="match status" value="1"/>
</dbReference>
<dbReference type="AlphaFoldDB" id="A0A545AQM3"/>
<dbReference type="EMBL" id="VIRS01000012">
    <property type="protein sequence ID" value="TQS43629.1"/>
    <property type="molecule type" value="Genomic_DNA"/>
</dbReference>
<dbReference type="InParanoid" id="A0A545AQM3"/>
<proteinExistence type="predicted"/>
<protein>
    <submittedName>
        <fullName evidence="1">Sulfur carrier protein ThiS</fullName>
    </submittedName>
</protein>
<dbReference type="InterPro" id="IPR012675">
    <property type="entry name" value="Beta-grasp_dom_sf"/>
</dbReference>
<dbReference type="SUPFAM" id="SSF54285">
    <property type="entry name" value="MoaD/ThiS"/>
    <property type="match status" value="1"/>
</dbReference>
<name>A0A545AQM3_9ACTN</name>
<comment type="caution">
    <text evidence="1">The sequence shown here is derived from an EMBL/GenBank/DDBJ whole genome shotgun (WGS) entry which is preliminary data.</text>
</comment>
<dbReference type="InterPro" id="IPR003749">
    <property type="entry name" value="ThiS/MoaD-like"/>
</dbReference>
<dbReference type="PANTHER" id="PTHR34472">
    <property type="entry name" value="SULFUR CARRIER PROTEIN THIS"/>
    <property type="match status" value="1"/>
</dbReference>
<keyword evidence="2" id="KW-1185">Reference proteome</keyword>
<dbReference type="CDD" id="cd00565">
    <property type="entry name" value="Ubl_ThiS"/>
    <property type="match status" value="1"/>
</dbReference>
<gene>
    <name evidence="1" type="primary">thiS</name>
    <name evidence="1" type="ORF">FL583_18525</name>
</gene>
<organism evidence="1 2">
    <name type="scientific">Cryptosporangium phraense</name>
    <dbReference type="NCBI Taxonomy" id="2593070"/>
    <lineage>
        <taxon>Bacteria</taxon>
        <taxon>Bacillati</taxon>
        <taxon>Actinomycetota</taxon>
        <taxon>Actinomycetes</taxon>
        <taxon>Cryptosporangiales</taxon>
        <taxon>Cryptosporangiaceae</taxon>
        <taxon>Cryptosporangium</taxon>
    </lineage>
</organism>
<dbReference type="InterPro" id="IPR016155">
    <property type="entry name" value="Mopterin_synth/thiamin_S_b"/>
</dbReference>
<evidence type="ECO:0000313" key="2">
    <source>
        <dbReference type="Proteomes" id="UP000317982"/>
    </source>
</evidence>
<dbReference type="OrthoDB" id="163636at2"/>
<dbReference type="Pfam" id="PF02597">
    <property type="entry name" value="ThiS"/>
    <property type="match status" value="1"/>
</dbReference>
<sequence>MIQSGPNGVQPMTTLRVNGREVEVNDPTVAAVVQHVTQRPAGFAQGVAVAVNGEVVPRGGWALVRLADGDHVEVIMAVQGG</sequence>
<dbReference type="Proteomes" id="UP000317982">
    <property type="component" value="Unassembled WGS sequence"/>
</dbReference>
<reference evidence="1 2" key="1">
    <citation type="submission" date="2019-07" db="EMBL/GenBank/DDBJ databases">
        <title>Cryptosporangium phraense sp. nov., isolated from plant litter.</title>
        <authorList>
            <person name="Suriyachadkun C."/>
        </authorList>
    </citation>
    <scope>NUCLEOTIDE SEQUENCE [LARGE SCALE GENOMIC DNA]</scope>
    <source>
        <strain evidence="1 2">A-T 5661</strain>
    </source>
</reference>
<dbReference type="NCBIfam" id="TIGR01683">
    <property type="entry name" value="thiS"/>
    <property type="match status" value="1"/>
</dbReference>
<dbReference type="InterPro" id="IPR010035">
    <property type="entry name" value="Thi_S"/>
</dbReference>
<accession>A0A545AQM3</accession>